<feature type="region of interest" description="Disordered" evidence="1">
    <location>
        <begin position="94"/>
        <end position="114"/>
    </location>
</feature>
<comment type="caution">
    <text evidence="2">The sequence shown here is derived from an EMBL/GenBank/DDBJ whole genome shotgun (WGS) entry which is preliminary data.</text>
</comment>
<keyword evidence="3" id="KW-1185">Reference proteome</keyword>
<evidence type="ECO:0000256" key="1">
    <source>
        <dbReference type="SAM" id="MobiDB-lite"/>
    </source>
</evidence>
<accession>A0ABP7HTK4</accession>
<reference evidence="3" key="1">
    <citation type="journal article" date="2019" name="Int. J. Syst. Evol. Microbiol.">
        <title>The Global Catalogue of Microorganisms (GCM) 10K type strain sequencing project: providing services to taxonomists for standard genome sequencing and annotation.</title>
        <authorList>
            <consortium name="The Broad Institute Genomics Platform"/>
            <consortium name="The Broad Institute Genome Sequencing Center for Infectious Disease"/>
            <person name="Wu L."/>
            <person name="Ma J."/>
        </authorList>
    </citation>
    <scope>NUCLEOTIDE SEQUENCE [LARGE SCALE GENOMIC DNA]</scope>
    <source>
        <strain evidence="3">JCM 16908</strain>
    </source>
</reference>
<sequence length="114" mass="12611">MQTADDPNRLQSATIDHAQLMLAAAPEHAAALREVLLQAQADLAAPADRVRCAMNLVRVELSLNRPEQAKDHLALIADGLEQLPQDLVADARFSSPARWPNSAGRKRPFGRWRR</sequence>
<feature type="compositionally biased region" description="Basic residues" evidence="1">
    <location>
        <begin position="104"/>
        <end position="114"/>
    </location>
</feature>
<dbReference type="RefSeq" id="WP_344937517.1">
    <property type="nucleotide sequence ID" value="NZ_BAAAZR010000002.1"/>
</dbReference>
<evidence type="ECO:0000313" key="3">
    <source>
        <dbReference type="Proteomes" id="UP001500888"/>
    </source>
</evidence>
<organism evidence="2 3">
    <name type="scientific">Sphaerisporangium flaviroseum</name>
    <dbReference type="NCBI Taxonomy" id="509199"/>
    <lineage>
        <taxon>Bacteria</taxon>
        <taxon>Bacillati</taxon>
        <taxon>Actinomycetota</taxon>
        <taxon>Actinomycetes</taxon>
        <taxon>Streptosporangiales</taxon>
        <taxon>Streptosporangiaceae</taxon>
        <taxon>Sphaerisporangium</taxon>
    </lineage>
</organism>
<gene>
    <name evidence="2" type="ORF">GCM10022226_22200</name>
</gene>
<proteinExistence type="predicted"/>
<protein>
    <submittedName>
        <fullName evidence="2">Uncharacterized protein</fullName>
    </submittedName>
</protein>
<evidence type="ECO:0000313" key="2">
    <source>
        <dbReference type="EMBL" id="GAA3801939.1"/>
    </source>
</evidence>
<dbReference type="EMBL" id="BAAAZR010000002">
    <property type="protein sequence ID" value="GAA3801939.1"/>
    <property type="molecule type" value="Genomic_DNA"/>
</dbReference>
<name>A0ABP7HTK4_9ACTN</name>
<dbReference type="Proteomes" id="UP001500888">
    <property type="component" value="Unassembled WGS sequence"/>
</dbReference>